<dbReference type="PROSITE" id="PS50914">
    <property type="entry name" value="BON"/>
    <property type="match status" value="1"/>
</dbReference>
<dbReference type="SUPFAM" id="SSF54631">
    <property type="entry name" value="CBS-domain pair"/>
    <property type="match status" value="1"/>
</dbReference>
<feature type="domain" description="BON" evidence="3">
    <location>
        <begin position="148"/>
        <end position="217"/>
    </location>
</feature>
<dbReference type="CDD" id="cd04586">
    <property type="entry name" value="CBS_pair_BON_assoc"/>
    <property type="match status" value="1"/>
</dbReference>
<dbReference type="InterPro" id="IPR007055">
    <property type="entry name" value="BON_dom"/>
</dbReference>
<dbReference type="Pfam" id="PF00571">
    <property type="entry name" value="CBS"/>
    <property type="match status" value="2"/>
</dbReference>
<feature type="domain" description="CBS" evidence="4">
    <location>
        <begin position="95"/>
        <end position="151"/>
    </location>
</feature>
<gene>
    <name evidence="5" type="ORF">JQS43_01930</name>
</gene>
<dbReference type="InterPro" id="IPR051257">
    <property type="entry name" value="Diverse_CBS-Domain"/>
</dbReference>
<dbReference type="PANTHER" id="PTHR43080:SF29">
    <property type="entry name" value="OS02G0818000 PROTEIN"/>
    <property type="match status" value="1"/>
</dbReference>
<protein>
    <submittedName>
        <fullName evidence="5">CBS domain-containing protein</fullName>
    </submittedName>
</protein>
<dbReference type="SMART" id="SM00116">
    <property type="entry name" value="CBS"/>
    <property type="match status" value="2"/>
</dbReference>
<dbReference type="InterPro" id="IPR000644">
    <property type="entry name" value="CBS_dom"/>
</dbReference>
<reference evidence="5" key="1">
    <citation type="submission" date="2021-02" db="EMBL/GenBank/DDBJ databases">
        <title>Natrosporangium hydrolyticum gen. nov., sp. nov, a haloalkaliphilic actinobacterium from a soda solonchak soil.</title>
        <authorList>
            <person name="Sorokin D.Y."/>
            <person name="Khijniak T.V."/>
            <person name="Zakharycheva A.P."/>
            <person name="Boueva O.V."/>
            <person name="Ariskina E.V."/>
            <person name="Hahnke R.L."/>
            <person name="Bunk B."/>
            <person name="Sproer C."/>
            <person name="Schumann P."/>
            <person name="Evtushenko L.I."/>
            <person name="Kublanov I.V."/>
        </authorList>
    </citation>
    <scope>NUCLEOTIDE SEQUENCE</scope>
    <source>
        <strain evidence="5">DSM 106523</strain>
    </source>
</reference>
<dbReference type="PIRSF" id="PIRSF036990">
    <property type="entry name" value="UCP036990_CBS_BON"/>
    <property type="match status" value="1"/>
</dbReference>
<name>A0A895YMM6_9ACTN</name>
<keyword evidence="1 2" id="KW-0129">CBS domain</keyword>
<dbReference type="Gene3D" id="3.30.1340.30">
    <property type="match status" value="1"/>
</dbReference>
<evidence type="ECO:0000313" key="6">
    <source>
        <dbReference type="Proteomes" id="UP000662857"/>
    </source>
</evidence>
<evidence type="ECO:0000313" key="5">
    <source>
        <dbReference type="EMBL" id="QSB15158.1"/>
    </source>
</evidence>
<dbReference type="RefSeq" id="WP_239677332.1">
    <property type="nucleotide sequence ID" value="NZ_CP070499.1"/>
</dbReference>
<feature type="domain" description="CBS" evidence="4">
    <location>
        <begin position="10"/>
        <end position="66"/>
    </location>
</feature>
<dbReference type="InterPro" id="IPR017080">
    <property type="entry name" value="UCP036990_CBS_BON"/>
</dbReference>
<dbReference type="Pfam" id="PF04972">
    <property type="entry name" value="BON"/>
    <property type="match status" value="1"/>
</dbReference>
<organism evidence="5 6">
    <name type="scientific">Natronosporangium hydrolyticum</name>
    <dbReference type="NCBI Taxonomy" id="2811111"/>
    <lineage>
        <taxon>Bacteria</taxon>
        <taxon>Bacillati</taxon>
        <taxon>Actinomycetota</taxon>
        <taxon>Actinomycetes</taxon>
        <taxon>Micromonosporales</taxon>
        <taxon>Micromonosporaceae</taxon>
        <taxon>Natronosporangium</taxon>
    </lineage>
</organism>
<sequence>MRTWLVDDVMTTGVATVTADTPYREIADTLVARRVSAVPVLDAEGRVVGVVSATDLMYKVEYGGAEEGHHHHLLAGPRQRQARTKARGGVARQLMSTPAVTIGAGASLSVAARLMDTESVKRLPVTDSDGRLVGVVARSDLLRVYLRPDAEIERDVAEEVLRRTLWVEPDTIRVRSRNGVVTLTGRVDRFSTQQLAVKLTSAVPGVVEVVDRLGFDFDDRRVAAPPVYAAGPFGHP</sequence>
<keyword evidence="6" id="KW-1185">Reference proteome</keyword>
<dbReference type="Proteomes" id="UP000662857">
    <property type="component" value="Chromosome"/>
</dbReference>
<dbReference type="AlphaFoldDB" id="A0A895YMM6"/>
<evidence type="ECO:0000256" key="2">
    <source>
        <dbReference type="PROSITE-ProRule" id="PRU00703"/>
    </source>
</evidence>
<evidence type="ECO:0000256" key="1">
    <source>
        <dbReference type="ARBA" id="ARBA00023122"/>
    </source>
</evidence>
<dbReference type="PANTHER" id="PTHR43080">
    <property type="entry name" value="CBS DOMAIN-CONTAINING PROTEIN CBSX3, MITOCHONDRIAL"/>
    <property type="match status" value="1"/>
</dbReference>
<dbReference type="EMBL" id="CP070499">
    <property type="protein sequence ID" value="QSB15158.1"/>
    <property type="molecule type" value="Genomic_DNA"/>
</dbReference>
<dbReference type="KEGG" id="nhy:JQS43_01930"/>
<evidence type="ECO:0000259" key="4">
    <source>
        <dbReference type="PROSITE" id="PS51371"/>
    </source>
</evidence>
<proteinExistence type="predicted"/>
<dbReference type="PROSITE" id="PS51371">
    <property type="entry name" value="CBS"/>
    <property type="match status" value="2"/>
</dbReference>
<accession>A0A895YMM6</accession>
<evidence type="ECO:0000259" key="3">
    <source>
        <dbReference type="PROSITE" id="PS50914"/>
    </source>
</evidence>
<dbReference type="Gene3D" id="3.10.580.10">
    <property type="entry name" value="CBS-domain"/>
    <property type="match status" value="1"/>
</dbReference>
<dbReference type="InterPro" id="IPR046342">
    <property type="entry name" value="CBS_dom_sf"/>
</dbReference>